<reference evidence="1" key="1">
    <citation type="journal article" date="2014" name="Int. J. Syst. Evol. Microbiol.">
        <title>Complete genome sequence of Corynebacterium casei LMG S-19264T (=DSM 44701T), isolated from a smear-ripened cheese.</title>
        <authorList>
            <consortium name="US DOE Joint Genome Institute (JGI-PGF)"/>
            <person name="Walter F."/>
            <person name="Albersmeier A."/>
            <person name="Kalinowski J."/>
            <person name="Ruckert C."/>
        </authorList>
    </citation>
    <scope>NUCLEOTIDE SEQUENCE</scope>
    <source>
        <strain evidence="1">CGMCC 1.15760</strain>
    </source>
</reference>
<sequence length="60" mass="7205">MYRKEEIMYSELPIVNTKYDYLLIDEVPNLLDYVIAAYFEVEGEDGQDYYVPLYAKRGER</sequence>
<dbReference type="Proteomes" id="UP000616608">
    <property type="component" value="Unassembled WGS sequence"/>
</dbReference>
<dbReference type="AlphaFoldDB" id="A0A917LJZ6"/>
<accession>A0A917LJZ6</accession>
<evidence type="ECO:0000313" key="1">
    <source>
        <dbReference type="EMBL" id="GGG33855.1"/>
    </source>
</evidence>
<keyword evidence="2" id="KW-1185">Reference proteome</keyword>
<reference evidence="1" key="2">
    <citation type="submission" date="2020-09" db="EMBL/GenBank/DDBJ databases">
        <authorList>
            <person name="Sun Q."/>
            <person name="Zhou Y."/>
        </authorList>
    </citation>
    <scope>NUCLEOTIDE SEQUENCE</scope>
    <source>
        <strain evidence="1">CGMCC 1.15760</strain>
    </source>
</reference>
<name>A0A917LJZ6_9BACI</name>
<proteinExistence type="predicted"/>
<organism evidence="1 2">
    <name type="scientific">Lysinibacillus alkalisoli</name>
    <dbReference type="NCBI Taxonomy" id="1911548"/>
    <lineage>
        <taxon>Bacteria</taxon>
        <taxon>Bacillati</taxon>
        <taxon>Bacillota</taxon>
        <taxon>Bacilli</taxon>
        <taxon>Bacillales</taxon>
        <taxon>Bacillaceae</taxon>
        <taxon>Lysinibacillus</taxon>
    </lineage>
</organism>
<dbReference type="EMBL" id="BMJT01000017">
    <property type="protein sequence ID" value="GGG33855.1"/>
    <property type="molecule type" value="Genomic_DNA"/>
</dbReference>
<comment type="caution">
    <text evidence="1">The sequence shown here is derived from an EMBL/GenBank/DDBJ whole genome shotgun (WGS) entry which is preliminary data.</text>
</comment>
<dbReference type="RefSeq" id="WP_188615958.1">
    <property type="nucleotide sequence ID" value="NZ_BMJT01000017.1"/>
</dbReference>
<evidence type="ECO:0000313" key="2">
    <source>
        <dbReference type="Proteomes" id="UP000616608"/>
    </source>
</evidence>
<gene>
    <name evidence="1" type="ORF">GCM10007425_30700</name>
</gene>
<protein>
    <submittedName>
        <fullName evidence="1">Uncharacterized protein</fullName>
    </submittedName>
</protein>